<proteinExistence type="predicted"/>
<name>A0ACB9AQX2_9ASTR</name>
<dbReference type="EMBL" id="CM042041">
    <property type="protein sequence ID" value="KAI3712257.1"/>
    <property type="molecule type" value="Genomic_DNA"/>
</dbReference>
<reference evidence="2" key="1">
    <citation type="journal article" date="2022" name="Mol. Ecol. Resour.">
        <title>The genomes of chicory, endive, great burdock and yacon provide insights into Asteraceae palaeo-polyploidization history and plant inulin production.</title>
        <authorList>
            <person name="Fan W."/>
            <person name="Wang S."/>
            <person name="Wang H."/>
            <person name="Wang A."/>
            <person name="Jiang F."/>
            <person name="Liu H."/>
            <person name="Zhao H."/>
            <person name="Xu D."/>
            <person name="Zhang Y."/>
        </authorList>
    </citation>
    <scope>NUCLEOTIDE SEQUENCE [LARGE SCALE GENOMIC DNA]</scope>
    <source>
        <strain evidence="2">cv. Yunnan</strain>
    </source>
</reference>
<sequence length="441" mass="49588">MRRQRHIFDTFPETVDLNQGPSFNGLDMTDSDECSSSLSPYERHLLSNDLSGELNKSQSFSSWDVGESSSRPNVQNRDSRFREQQFDLQRGVGTSISYHSGSNHVPMDVVLNLEYGGKSSNDGGPGSADMEASSSGTCQPFLVNGQPNNRLQGMPRNLLPFPLSGNLNIRNGTSSSSGFARDNRNLVQDSTERSSINGGHAHSSARNDTIRIPNLNSATHDQQRLNDLPPWTLFPSSETDSGGHRGHFPTGPLTYDENVLSSGRRSRPRHHQPFLRSLEIPDDEWQPLGADIEGRRMLVSEMRQILRALRRGENLHAEDYILFDPYINGVADRHDRHQDMRLDVDNMSYEELLALEERIGDVKTGLTEEVILKSMKQRKHFSFMVISTQNFEPCCICQEEYDNGDDIGSLDCGHDFHTCCIKQWLTLKNLCPICKMNGLST</sequence>
<evidence type="ECO:0000313" key="1">
    <source>
        <dbReference type="EMBL" id="KAI3712257.1"/>
    </source>
</evidence>
<accession>A0ACB9AQX2</accession>
<gene>
    <name evidence="1" type="ORF">L1987_70808</name>
</gene>
<evidence type="ECO:0000313" key="2">
    <source>
        <dbReference type="Proteomes" id="UP001056120"/>
    </source>
</evidence>
<reference evidence="1 2" key="2">
    <citation type="journal article" date="2022" name="Mol. Ecol. Resour.">
        <title>The genomes of chicory, endive, great burdock and yacon provide insights into Asteraceae paleo-polyploidization history and plant inulin production.</title>
        <authorList>
            <person name="Fan W."/>
            <person name="Wang S."/>
            <person name="Wang H."/>
            <person name="Wang A."/>
            <person name="Jiang F."/>
            <person name="Liu H."/>
            <person name="Zhao H."/>
            <person name="Xu D."/>
            <person name="Zhang Y."/>
        </authorList>
    </citation>
    <scope>NUCLEOTIDE SEQUENCE [LARGE SCALE GENOMIC DNA]</scope>
    <source>
        <strain evidence="2">cv. Yunnan</strain>
        <tissue evidence="1">Leaves</tissue>
    </source>
</reference>
<protein>
    <submittedName>
        <fullName evidence="1">Uncharacterized protein</fullName>
    </submittedName>
</protein>
<organism evidence="1 2">
    <name type="scientific">Smallanthus sonchifolius</name>
    <dbReference type="NCBI Taxonomy" id="185202"/>
    <lineage>
        <taxon>Eukaryota</taxon>
        <taxon>Viridiplantae</taxon>
        <taxon>Streptophyta</taxon>
        <taxon>Embryophyta</taxon>
        <taxon>Tracheophyta</taxon>
        <taxon>Spermatophyta</taxon>
        <taxon>Magnoliopsida</taxon>
        <taxon>eudicotyledons</taxon>
        <taxon>Gunneridae</taxon>
        <taxon>Pentapetalae</taxon>
        <taxon>asterids</taxon>
        <taxon>campanulids</taxon>
        <taxon>Asterales</taxon>
        <taxon>Asteraceae</taxon>
        <taxon>Asteroideae</taxon>
        <taxon>Heliantheae alliance</taxon>
        <taxon>Millerieae</taxon>
        <taxon>Smallanthus</taxon>
    </lineage>
</organism>
<comment type="caution">
    <text evidence="1">The sequence shown here is derived from an EMBL/GenBank/DDBJ whole genome shotgun (WGS) entry which is preliminary data.</text>
</comment>
<keyword evidence="2" id="KW-1185">Reference proteome</keyword>
<dbReference type="Proteomes" id="UP001056120">
    <property type="component" value="Linkage Group LG24"/>
</dbReference>